<dbReference type="EC" id="2.7.1.20" evidence="6"/>
<evidence type="ECO:0000313" key="8">
    <source>
        <dbReference type="EMBL" id="KAF9676666.1"/>
    </source>
</evidence>
<feature type="region of interest" description="Disordered" evidence="7">
    <location>
        <begin position="27"/>
        <end position="57"/>
    </location>
</feature>
<keyword evidence="3 6" id="KW-0547">Nucleotide-binding</keyword>
<dbReference type="InterPro" id="IPR029056">
    <property type="entry name" value="Ribokinase-like"/>
</dbReference>
<sequence length="244" mass="27793">MQCSMLLNMFSLHGMQSFEPVVKPKTSSARSSNALNSHPPAKETSFSNIEDASTPPTKHEYDRFLCPLGNETEARTFAKVHGWEVIISWCVILNQRTTFSFSMQFNYSIGFFCFTRLRMSRRLLLRFPNGPRHQGRKRITVITEGADPVVVAEDGKGKLFPVILLPKEKLVDTNGAVYKEELVMHLMVDFCHNWYKRSPSKTVKAGCYAANAIIQRSGCTYPEKPYFREAPFSHPKVLLYTVSE</sequence>
<keyword evidence="6" id="KW-0460">Magnesium</keyword>
<organism evidence="8 9">
    <name type="scientific">Salix dunnii</name>
    <dbReference type="NCBI Taxonomy" id="1413687"/>
    <lineage>
        <taxon>Eukaryota</taxon>
        <taxon>Viridiplantae</taxon>
        <taxon>Streptophyta</taxon>
        <taxon>Embryophyta</taxon>
        <taxon>Tracheophyta</taxon>
        <taxon>Spermatophyta</taxon>
        <taxon>Magnoliopsida</taxon>
        <taxon>eudicotyledons</taxon>
        <taxon>Gunneridae</taxon>
        <taxon>Pentapetalae</taxon>
        <taxon>rosids</taxon>
        <taxon>fabids</taxon>
        <taxon>Malpighiales</taxon>
        <taxon>Salicaceae</taxon>
        <taxon>Saliceae</taxon>
        <taxon>Salix</taxon>
    </lineage>
</organism>
<evidence type="ECO:0000256" key="7">
    <source>
        <dbReference type="SAM" id="MobiDB-lite"/>
    </source>
</evidence>
<comment type="pathway">
    <text evidence="6">Purine metabolism; AMP biosynthesis via salvage pathway; AMP from adenosine: step 1/1.</text>
</comment>
<feature type="compositionally biased region" description="Polar residues" evidence="7">
    <location>
        <begin position="27"/>
        <end position="36"/>
    </location>
</feature>
<dbReference type="GO" id="GO:0004001">
    <property type="term" value="F:adenosine kinase activity"/>
    <property type="evidence" value="ECO:0007669"/>
    <property type="project" value="UniProtKB-UniRule"/>
</dbReference>
<comment type="function">
    <text evidence="6">ATP dependent phosphorylation of adenosine and other related nucleoside analogs to monophosphate derivatives.</text>
</comment>
<dbReference type="Proteomes" id="UP000657918">
    <property type="component" value="Chromosome 8"/>
</dbReference>
<evidence type="ECO:0000256" key="6">
    <source>
        <dbReference type="RuleBase" id="RU368116"/>
    </source>
</evidence>
<feature type="compositionally biased region" description="Polar residues" evidence="7">
    <location>
        <begin position="44"/>
        <end position="56"/>
    </location>
</feature>
<evidence type="ECO:0000256" key="1">
    <source>
        <dbReference type="ARBA" id="ARBA00010688"/>
    </source>
</evidence>
<keyword evidence="6" id="KW-0660">Purine salvage</keyword>
<dbReference type="PANTHER" id="PTHR45769">
    <property type="entry name" value="ADENOSINE KINASE"/>
    <property type="match status" value="1"/>
</dbReference>
<keyword evidence="9" id="KW-1185">Reference proteome</keyword>
<evidence type="ECO:0000256" key="3">
    <source>
        <dbReference type="ARBA" id="ARBA00022741"/>
    </source>
</evidence>
<comment type="cofactor">
    <cofactor evidence="6">
        <name>Mg(2+)</name>
        <dbReference type="ChEBI" id="CHEBI:18420"/>
    </cofactor>
</comment>
<dbReference type="InterPro" id="IPR001805">
    <property type="entry name" value="Adenokinase"/>
</dbReference>
<comment type="catalytic activity">
    <reaction evidence="6">
        <text>adenosine + ATP = AMP + ADP + H(+)</text>
        <dbReference type="Rhea" id="RHEA:20824"/>
        <dbReference type="ChEBI" id="CHEBI:15378"/>
        <dbReference type="ChEBI" id="CHEBI:16335"/>
        <dbReference type="ChEBI" id="CHEBI:30616"/>
        <dbReference type="ChEBI" id="CHEBI:456215"/>
        <dbReference type="ChEBI" id="CHEBI:456216"/>
        <dbReference type="EC" id="2.7.1.20"/>
    </reaction>
</comment>
<dbReference type="GO" id="GO:0005524">
    <property type="term" value="F:ATP binding"/>
    <property type="evidence" value="ECO:0007669"/>
    <property type="project" value="UniProtKB-UniRule"/>
</dbReference>
<evidence type="ECO:0000256" key="5">
    <source>
        <dbReference type="ARBA" id="ARBA00022840"/>
    </source>
</evidence>
<dbReference type="UniPathway" id="UPA00588">
    <property type="reaction ID" value="UER00659"/>
</dbReference>
<name>A0A835JXZ4_9ROSI</name>
<dbReference type="GO" id="GO:0005829">
    <property type="term" value="C:cytosol"/>
    <property type="evidence" value="ECO:0007669"/>
    <property type="project" value="TreeGrafter"/>
</dbReference>
<accession>A0A835JXZ4</accession>
<dbReference type="GO" id="GO:0005634">
    <property type="term" value="C:nucleus"/>
    <property type="evidence" value="ECO:0007669"/>
    <property type="project" value="TreeGrafter"/>
</dbReference>
<comment type="similarity">
    <text evidence="1 6">Belongs to the carbohydrate kinase PfkB family.</text>
</comment>
<dbReference type="SUPFAM" id="SSF53613">
    <property type="entry name" value="Ribokinase-like"/>
    <property type="match status" value="1"/>
</dbReference>
<dbReference type="PANTHER" id="PTHR45769:SF3">
    <property type="entry name" value="ADENOSINE KINASE"/>
    <property type="match status" value="1"/>
</dbReference>
<dbReference type="GO" id="GO:0006144">
    <property type="term" value="P:purine nucleobase metabolic process"/>
    <property type="evidence" value="ECO:0007669"/>
    <property type="project" value="TreeGrafter"/>
</dbReference>
<gene>
    <name evidence="8" type="ORF">SADUNF_Sadunf08G0026800</name>
</gene>
<dbReference type="GO" id="GO:0044209">
    <property type="term" value="P:AMP salvage"/>
    <property type="evidence" value="ECO:0007669"/>
    <property type="project" value="UniProtKB-UniRule"/>
</dbReference>
<evidence type="ECO:0000256" key="4">
    <source>
        <dbReference type="ARBA" id="ARBA00022777"/>
    </source>
</evidence>
<dbReference type="EMBL" id="JADGMS010000008">
    <property type="protein sequence ID" value="KAF9676666.1"/>
    <property type="molecule type" value="Genomic_DNA"/>
</dbReference>
<dbReference type="OrthoDB" id="432447at2759"/>
<evidence type="ECO:0000256" key="2">
    <source>
        <dbReference type="ARBA" id="ARBA00022679"/>
    </source>
</evidence>
<proteinExistence type="inferred from homology"/>
<comment type="caution">
    <text evidence="8">The sequence shown here is derived from an EMBL/GenBank/DDBJ whole genome shotgun (WGS) entry which is preliminary data.</text>
</comment>
<evidence type="ECO:0000313" key="9">
    <source>
        <dbReference type="Proteomes" id="UP000657918"/>
    </source>
</evidence>
<keyword evidence="2 6" id="KW-0808">Transferase</keyword>
<keyword evidence="4 6" id="KW-0418">Kinase</keyword>
<reference evidence="8 9" key="1">
    <citation type="submission" date="2020-10" db="EMBL/GenBank/DDBJ databases">
        <title>Plant Genome Project.</title>
        <authorList>
            <person name="Zhang R.-G."/>
        </authorList>
    </citation>
    <scope>NUCLEOTIDE SEQUENCE [LARGE SCALE GENOMIC DNA]</scope>
    <source>
        <strain evidence="8">FAFU-HL-1</strain>
        <tissue evidence="8">Leaf</tissue>
    </source>
</reference>
<keyword evidence="5 6" id="KW-0067">ATP-binding</keyword>
<dbReference type="GO" id="GO:0006166">
    <property type="term" value="P:purine ribonucleoside salvage"/>
    <property type="evidence" value="ECO:0007669"/>
    <property type="project" value="UniProtKB-KW"/>
</dbReference>
<dbReference type="AlphaFoldDB" id="A0A835JXZ4"/>
<protein>
    <recommendedName>
        <fullName evidence="6">Adenosine kinase</fullName>
        <shortName evidence="6">AK</shortName>
        <ecNumber evidence="6">2.7.1.20</ecNumber>
    </recommendedName>
    <alternativeName>
        <fullName evidence="6">Adenosine 5'-phosphotransferase</fullName>
    </alternativeName>
</protein>
<dbReference type="Gene3D" id="3.40.1190.20">
    <property type="match status" value="2"/>
</dbReference>